<protein>
    <submittedName>
        <fullName evidence="1">Uncharacterized protein</fullName>
    </submittedName>
</protein>
<gene>
    <name evidence="1" type="ORF">E2C01_044702</name>
</gene>
<organism evidence="1 2">
    <name type="scientific">Portunus trituberculatus</name>
    <name type="common">Swimming crab</name>
    <name type="synonym">Neptunus trituberculatus</name>
    <dbReference type="NCBI Taxonomy" id="210409"/>
    <lineage>
        <taxon>Eukaryota</taxon>
        <taxon>Metazoa</taxon>
        <taxon>Ecdysozoa</taxon>
        <taxon>Arthropoda</taxon>
        <taxon>Crustacea</taxon>
        <taxon>Multicrustacea</taxon>
        <taxon>Malacostraca</taxon>
        <taxon>Eumalacostraca</taxon>
        <taxon>Eucarida</taxon>
        <taxon>Decapoda</taxon>
        <taxon>Pleocyemata</taxon>
        <taxon>Brachyura</taxon>
        <taxon>Eubrachyura</taxon>
        <taxon>Portunoidea</taxon>
        <taxon>Portunidae</taxon>
        <taxon>Portuninae</taxon>
        <taxon>Portunus</taxon>
    </lineage>
</organism>
<reference evidence="1 2" key="1">
    <citation type="submission" date="2019-05" db="EMBL/GenBank/DDBJ databases">
        <title>Another draft genome of Portunus trituberculatus and its Hox gene families provides insights of decapod evolution.</title>
        <authorList>
            <person name="Jeong J.-H."/>
            <person name="Song I."/>
            <person name="Kim S."/>
            <person name="Choi T."/>
            <person name="Kim D."/>
            <person name="Ryu S."/>
            <person name="Kim W."/>
        </authorList>
    </citation>
    <scope>NUCLEOTIDE SEQUENCE [LARGE SCALE GENOMIC DNA]</scope>
    <source>
        <tissue evidence="1">Muscle</tissue>
    </source>
</reference>
<dbReference type="AlphaFoldDB" id="A0A5B7G146"/>
<sequence length="59" mass="6350">MRLPTSSLLSDDNQPRLLPGQACMIFTSLVAALTRLELNDYTVDGNVTITSAPQADRSA</sequence>
<evidence type="ECO:0000313" key="2">
    <source>
        <dbReference type="Proteomes" id="UP000324222"/>
    </source>
</evidence>
<dbReference type="EMBL" id="VSRR010009776">
    <property type="protein sequence ID" value="MPC50868.1"/>
    <property type="molecule type" value="Genomic_DNA"/>
</dbReference>
<accession>A0A5B7G146</accession>
<proteinExistence type="predicted"/>
<dbReference type="Proteomes" id="UP000324222">
    <property type="component" value="Unassembled WGS sequence"/>
</dbReference>
<keyword evidence="2" id="KW-1185">Reference proteome</keyword>
<comment type="caution">
    <text evidence="1">The sequence shown here is derived from an EMBL/GenBank/DDBJ whole genome shotgun (WGS) entry which is preliminary data.</text>
</comment>
<evidence type="ECO:0000313" key="1">
    <source>
        <dbReference type="EMBL" id="MPC50868.1"/>
    </source>
</evidence>
<name>A0A5B7G146_PORTR</name>